<evidence type="ECO:0000313" key="3">
    <source>
        <dbReference type="Proteomes" id="UP000235598"/>
    </source>
</evidence>
<feature type="compositionally biased region" description="Low complexity" evidence="1">
    <location>
        <begin position="163"/>
        <end position="180"/>
    </location>
</feature>
<reference evidence="2 3" key="1">
    <citation type="submission" date="2017-09" db="EMBL/GenBank/DDBJ databases">
        <title>Bacterial strain isolated from the female urinary microbiota.</title>
        <authorList>
            <person name="Thomas-White K."/>
            <person name="Kumar N."/>
            <person name="Forster S."/>
            <person name="Putonti C."/>
            <person name="Lawley T."/>
            <person name="Wolfe A.J."/>
        </authorList>
    </citation>
    <scope>NUCLEOTIDE SEQUENCE [LARGE SCALE GENOMIC DNA]</scope>
    <source>
        <strain evidence="2 3">UMB1301</strain>
    </source>
</reference>
<protein>
    <submittedName>
        <fullName evidence="2">Uncharacterized protein</fullName>
    </submittedName>
</protein>
<evidence type="ECO:0000313" key="2">
    <source>
        <dbReference type="EMBL" id="PMD05169.1"/>
    </source>
</evidence>
<dbReference type="Gene3D" id="3.40.980.10">
    <property type="entry name" value="MoaB/Mog-like domain"/>
    <property type="match status" value="1"/>
</dbReference>
<gene>
    <name evidence="2" type="ORF">CJ199_08780</name>
</gene>
<dbReference type="Proteomes" id="UP000235598">
    <property type="component" value="Unassembled WGS sequence"/>
</dbReference>
<dbReference type="OrthoDB" id="174578at2"/>
<dbReference type="EMBL" id="PNHK01000003">
    <property type="protein sequence ID" value="PMD05169.1"/>
    <property type="molecule type" value="Genomic_DNA"/>
</dbReference>
<proteinExistence type="predicted"/>
<accession>A0A2N6VM50</accession>
<dbReference type="AlphaFoldDB" id="A0A2N6VM50"/>
<dbReference type="SUPFAM" id="SSF53218">
    <property type="entry name" value="Molybdenum cofactor biosynthesis proteins"/>
    <property type="match status" value="1"/>
</dbReference>
<name>A0A2N6VM50_9MICO</name>
<comment type="caution">
    <text evidence="2">The sequence shown here is derived from an EMBL/GenBank/DDBJ whole genome shotgun (WGS) entry which is preliminary data.</text>
</comment>
<dbReference type="RefSeq" id="WP_102239110.1">
    <property type="nucleotide sequence ID" value="NZ_PNHK01000003.1"/>
</dbReference>
<dbReference type="InterPro" id="IPR036425">
    <property type="entry name" value="MoaB/Mog-like_dom_sf"/>
</dbReference>
<organism evidence="2 3">
    <name type="scientific">Brevibacterium paucivorans</name>
    <dbReference type="NCBI Taxonomy" id="170994"/>
    <lineage>
        <taxon>Bacteria</taxon>
        <taxon>Bacillati</taxon>
        <taxon>Actinomycetota</taxon>
        <taxon>Actinomycetes</taxon>
        <taxon>Micrococcales</taxon>
        <taxon>Brevibacteriaceae</taxon>
        <taxon>Brevibacterium</taxon>
    </lineage>
</organism>
<evidence type="ECO:0000256" key="1">
    <source>
        <dbReference type="SAM" id="MobiDB-lite"/>
    </source>
</evidence>
<sequence>MTAGQFEPPQFSAVIAYDPAVVAPKALKQATYVCLINEFNAVEHPVETAEDISGLLTKARTTLDLVVYLGDLPVRSIDPVCHTIELELDSRTPGVVNVARDVLMESGHNRAMFEHMVAGWVGRTLVMTLPANSGALTETLIEILPAYAELMDPNPQPPKPRLTAAGGADDQGQGNDNDTATILRMPKRSRD</sequence>
<feature type="region of interest" description="Disordered" evidence="1">
    <location>
        <begin position="151"/>
        <end position="191"/>
    </location>
</feature>